<dbReference type="EMBL" id="MIKG01000002">
    <property type="protein sequence ID" value="RAO65858.1"/>
    <property type="molecule type" value="Genomic_DNA"/>
</dbReference>
<keyword evidence="4" id="KW-1185">Reference proteome</keyword>
<keyword evidence="1" id="KW-0560">Oxidoreductase</keyword>
<organism evidence="3 4">
    <name type="scientific">Talaromyces amestolkiae</name>
    <dbReference type="NCBI Taxonomy" id="1196081"/>
    <lineage>
        <taxon>Eukaryota</taxon>
        <taxon>Fungi</taxon>
        <taxon>Dikarya</taxon>
        <taxon>Ascomycota</taxon>
        <taxon>Pezizomycotina</taxon>
        <taxon>Eurotiomycetes</taxon>
        <taxon>Eurotiomycetidae</taxon>
        <taxon>Eurotiales</taxon>
        <taxon>Trichocomaceae</taxon>
        <taxon>Talaromyces</taxon>
        <taxon>Talaromyces sect. Talaromyces</taxon>
    </lineage>
</organism>
<proteinExistence type="predicted"/>
<dbReference type="GeneID" id="63791087"/>
<feature type="domain" description="TauD/TfdA-like" evidence="2">
    <location>
        <begin position="54"/>
        <end position="354"/>
    </location>
</feature>
<name>A0A364KQN2_TALAM</name>
<dbReference type="PANTHER" id="PTHR10696:SF21">
    <property type="entry name" value="TAUD_TFDA-LIKE DOMAIN-CONTAINING PROTEIN"/>
    <property type="match status" value="1"/>
</dbReference>
<dbReference type="InterPro" id="IPR050411">
    <property type="entry name" value="AlphaKG_dependent_hydroxylases"/>
</dbReference>
<comment type="caution">
    <text evidence="3">The sequence shown here is derived from an EMBL/GenBank/DDBJ whole genome shotgun (WGS) entry which is preliminary data.</text>
</comment>
<accession>A0A364KQN2</accession>
<evidence type="ECO:0000313" key="4">
    <source>
        <dbReference type="Proteomes" id="UP000249363"/>
    </source>
</evidence>
<gene>
    <name evidence="3" type="ORF">BHQ10_001870</name>
</gene>
<dbReference type="InterPro" id="IPR042098">
    <property type="entry name" value="TauD-like_sf"/>
</dbReference>
<evidence type="ECO:0000259" key="2">
    <source>
        <dbReference type="Pfam" id="PF02668"/>
    </source>
</evidence>
<evidence type="ECO:0000256" key="1">
    <source>
        <dbReference type="ARBA" id="ARBA00023002"/>
    </source>
</evidence>
<reference evidence="3 4" key="1">
    <citation type="journal article" date="2017" name="Biotechnol. Biofuels">
        <title>Differential beta-glucosidase expression as a function of carbon source availability in Talaromyces amestolkiae: a genomic and proteomic approach.</title>
        <authorList>
            <person name="de Eugenio L.I."/>
            <person name="Mendez-Liter J.A."/>
            <person name="Nieto-Dominguez M."/>
            <person name="Alonso L."/>
            <person name="Gil-Munoz J."/>
            <person name="Barriuso J."/>
            <person name="Prieto A."/>
            <person name="Martinez M.J."/>
        </authorList>
    </citation>
    <scope>NUCLEOTIDE SEQUENCE [LARGE SCALE GENOMIC DNA]</scope>
    <source>
        <strain evidence="3 4">CIB</strain>
    </source>
</reference>
<dbReference type="OrthoDB" id="408743at2759"/>
<dbReference type="SUPFAM" id="SSF51197">
    <property type="entry name" value="Clavaminate synthase-like"/>
    <property type="match status" value="1"/>
</dbReference>
<dbReference type="RefSeq" id="XP_040730375.1">
    <property type="nucleotide sequence ID" value="XM_040873954.1"/>
</dbReference>
<dbReference type="PANTHER" id="PTHR10696">
    <property type="entry name" value="GAMMA-BUTYROBETAINE HYDROXYLASE-RELATED"/>
    <property type="match status" value="1"/>
</dbReference>
<evidence type="ECO:0000313" key="3">
    <source>
        <dbReference type="EMBL" id="RAO65858.1"/>
    </source>
</evidence>
<protein>
    <recommendedName>
        <fullName evidence="2">TauD/TfdA-like domain-containing protein</fullName>
    </recommendedName>
</protein>
<dbReference type="Proteomes" id="UP000249363">
    <property type="component" value="Unassembled WGS sequence"/>
</dbReference>
<dbReference type="STRING" id="1196081.A0A364KQN2"/>
<dbReference type="Gene3D" id="3.60.130.10">
    <property type="entry name" value="Clavaminate synthase-like"/>
    <property type="match status" value="1"/>
</dbReference>
<dbReference type="AlphaFoldDB" id="A0A364KQN2"/>
<dbReference type="Pfam" id="PF02668">
    <property type="entry name" value="TauD"/>
    <property type="match status" value="1"/>
</dbReference>
<sequence length="363" mass="40628">MAVKFEPFDVPGAQVVYSNVFPYGLQVKSEEGKLNPPALEDSVESIKTLSASGHLSELLKKHGAVLFKGIGHPAAESFAKVINAVEKARGSTPFVQIGLAGKRTIVAENIWTANEGPQDRRFYQHNEYSRYTRFPANIHFYCEKKALEGGETPIAHSALVYEKLEESVPELVQEIKKRGLAMKMLFRAPGKEGRGNEFNWAGEFSFGQEFLPGDDQATKKEKVEKQVRKLTDDFRWTEDGSIELTQHIPGIRRASAKDPPVWFNGLVGRFGITRDIGALDPPYIGRDGMTYLPCEYGDGTPIPREHLEKLEETIDKLEINLSLDAGDMLLVDNLQVSHGRKPWKGDRRILVSMWEGAEPTQAF</sequence>
<dbReference type="InterPro" id="IPR003819">
    <property type="entry name" value="TauD/TfdA-like"/>
</dbReference>
<dbReference type="GO" id="GO:0016491">
    <property type="term" value="F:oxidoreductase activity"/>
    <property type="evidence" value="ECO:0007669"/>
    <property type="project" value="UniProtKB-KW"/>
</dbReference>